<proteinExistence type="inferred from homology"/>
<keyword evidence="4" id="KW-1185">Reference proteome</keyword>
<dbReference type="Proteomes" id="UP000186601">
    <property type="component" value="Unassembled WGS sequence"/>
</dbReference>
<protein>
    <recommendedName>
        <fullName evidence="1">RNA-dependent RNA polymerase</fullName>
        <ecNumber evidence="1">2.7.7.48</ecNumber>
    </recommendedName>
</protein>
<dbReference type="InterPro" id="IPR007855">
    <property type="entry name" value="RDRP"/>
</dbReference>
<dbReference type="GO" id="GO:0003723">
    <property type="term" value="F:RNA binding"/>
    <property type="evidence" value="ECO:0007669"/>
    <property type="project" value="UniProtKB-KW"/>
</dbReference>
<dbReference type="OrthoDB" id="6513042at2759"/>
<gene>
    <name evidence="3" type="ORF">PHLCEN_2v7820</name>
</gene>
<dbReference type="STRING" id="98765.A0A2R6NVM1"/>
<reference evidence="3 4" key="1">
    <citation type="submission" date="2018-02" db="EMBL/GenBank/DDBJ databases">
        <title>Genome sequence of the basidiomycete white-rot fungus Phlebia centrifuga.</title>
        <authorList>
            <person name="Granchi Z."/>
            <person name="Peng M."/>
            <person name="de Vries R.P."/>
            <person name="Hilden K."/>
            <person name="Makela M.R."/>
            <person name="Grigoriev I."/>
            <person name="Riley R."/>
        </authorList>
    </citation>
    <scope>NUCLEOTIDE SEQUENCE [LARGE SCALE GENOMIC DNA]</scope>
    <source>
        <strain evidence="3 4">FBCC195</strain>
    </source>
</reference>
<name>A0A2R6NVM1_9APHY</name>
<dbReference type="AlphaFoldDB" id="A0A2R6NVM1"/>
<dbReference type="PANTHER" id="PTHR23079:SF55">
    <property type="entry name" value="RNA-DIRECTED RNA POLYMERASE"/>
    <property type="match status" value="1"/>
</dbReference>
<dbReference type="Pfam" id="PF05183">
    <property type="entry name" value="RdRP"/>
    <property type="match status" value="1"/>
</dbReference>
<evidence type="ECO:0000313" key="3">
    <source>
        <dbReference type="EMBL" id="PSR77630.1"/>
    </source>
</evidence>
<accession>A0A2R6NVM1</accession>
<comment type="caution">
    <text evidence="3">The sequence shown here is derived from an EMBL/GenBank/DDBJ whole genome shotgun (WGS) entry which is preliminary data.</text>
</comment>
<organism evidence="3 4">
    <name type="scientific">Hermanssonia centrifuga</name>
    <dbReference type="NCBI Taxonomy" id="98765"/>
    <lineage>
        <taxon>Eukaryota</taxon>
        <taxon>Fungi</taxon>
        <taxon>Dikarya</taxon>
        <taxon>Basidiomycota</taxon>
        <taxon>Agaricomycotina</taxon>
        <taxon>Agaricomycetes</taxon>
        <taxon>Polyporales</taxon>
        <taxon>Meruliaceae</taxon>
        <taxon>Hermanssonia</taxon>
    </lineage>
</organism>
<comment type="catalytic activity">
    <reaction evidence="1">
        <text>RNA(n) + a ribonucleoside 5'-triphosphate = RNA(n+1) + diphosphate</text>
        <dbReference type="Rhea" id="RHEA:21248"/>
        <dbReference type="Rhea" id="RHEA-COMP:14527"/>
        <dbReference type="Rhea" id="RHEA-COMP:17342"/>
        <dbReference type="ChEBI" id="CHEBI:33019"/>
        <dbReference type="ChEBI" id="CHEBI:61557"/>
        <dbReference type="ChEBI" id="CHEBI:140395"/>
        <dbReference type="EC" id="2.7.7.48"/>
    </reaction>
</comment>
<evidence type="ECO:0000259" key="2">
    <source>
        <dbReference type="Pfam" id="PF05183"/>
    </source>
</evidence>
<dbReference type="PANTHER" id="PTHR23079">
    <property type="entry name" value="RNA-DEPENDENT RNA POLYMERASE"/>
    <property type="match status" value="1"/>
</dbReference>
<dbReference type="EMBL" id="MLYV02000787">
    <property type="protein sequence ID" value="PSR77630.1"/>
    <property type="molecule type" value="Genomic_DNA"/>
</dbReference>
<evidence type="ECO:0000313" key="4">
    <source>
        <dbReference type="Proteomes" id="UP000186601"/>
    </source>
</evidence>
<dbReference type="InterPro" id="IPR057596">
    <property type="entry name" value="RDRP_core"/>
</dbReference>
<feature type="domain" description="RDRP core" evidence="2">
    <location>
        <begin position="416"/>
        <end position="1002"/>
    </location>
</feature>
<dbReference type="GO" id="GO:0031380">
    <property type="term" value="C:nuclear RNA-directed RNA polymerase complex"/>
    <property type="evidence" value="ECO:0007669"/>
    <property type="project" value="TreeGrafter"/>
</dbReference>
<dbReference type="GO" id="GO:0030422">
    <property type="term" value="P:siRNA processing"/>
    <property type="evidence" value="ECO:0007669"/>
    <property type="project" value="TreeGrafter"/>
</dbReference>
<sequence>MELDLKGVPFQATNWDVKRSIGAILHSDEFFDTSEPKARLINFKVTLNRSQGVQNDGSGLLILPSRTVAQKLLKYVYGQGKAILVKDRKIHFQKSGRKPDPRTTETLEKTPYLDPEIEEEREAKLEKLDVGLHVDKLQIGVFYRMPEDPPNASRLFSNEFEFSHRHKGAGLLHIEYDHKLIRIQLGDPVTEELAYNVVITFANIRKLAIGYDFGNPFACFELWTPPVFQLERFNRELTGRDWNDSRKYRQRLESINASHGAIAPYAHQLRIILHETKDLEDFSYLCTVAGLPRPIKAHMEAFSNGFYAARKLHNLYLHFKEFDWRVAFQMEAMLRNGLINTQELLQQLYQPIKDLCSHQPATAADTLRLFTDALRSPDPRQSKIDRFRQICGRDPSESLSAHRLSKGNFLCHHVTITPTRMLLEGPFVIQSNRVIRKYQGYEEHFIRVDFRDEDRLQYRWERDTDGTSLLQTRVGGILKNGFQLGGRQFEFLAYSSSALRQHAVWFVHPFQHHDLGFLDAEKIRMRLGDFSGVITKPSKYAARMAQAFTATDPSVRISRDQWEEVEDLGAEPYLFTDGVGTISSQLGDMIWEALCADRGESYKQRNIKPSATLSPGYKGMVAVDDQLEGIRMRLRESMNKFEGPKDDFAEIEIARAFERPGTCYLNRPLIMVLEDREVDKKVFLDLQEKAVAKIHMASDSLMQSRRILRENSLGTAYGLPFVLQFLEAIGMGMEYEKTQYKLRDPFLDRLVHFAKNHVLRSLKHAARIPVHGSYLLVGVADEGPAYEAAGHQNVFRLEDGEVFACIQQEPDDEPQYIEGAVVICRSPVVHPGDVQRVRAIGKPPDGGLCLFRNLKNVVVLPSVGQRSLASCLGGGDLDGDLYSVITDSALLPTRHVDPADYTPVGTRDLERESTIEDICDFVVEYINSDVLEGTLDPECLTLAQLCSQAVDYPKNGIPVDIYNSPRWLIPYKPDWKKSEETSPRSTDYYESARALGELFRNVRLLEKDQMPSYDTNGNNSRPRPLSDNISQALKSYITDVLGQSGFYNKDADVAAMAPLFRGYVEELKYICLTHSLFDSPDSRLVEEEVVIGTILANCSQNRHRTDRMYRLRLNASVLVWDIRRRIYERTKTPTAGELRYGLTQAWLAWDFGKRNKGIFGANSFTFIALAVIADILDTMGAVDVKRAGKRSNDEE</sequence>
<keyword evidence="1" id="KW-0694">RNA-binding</keyword>
<keyword evidence="1" id="KW-0696">RNA-directed RNA polymerase</keyword>
<comment type="similarity">
    <text evidence="1">Belongs to the RdRP family.</text>
</comment>
<evidence type="ECO:0000256" key="1">
    <source>
        <dbReference type="RuleBase" id="RU363098"/>
    </source>
</evidence>
<dbReference type="GO" id="GO:0003968">
    <property type="term" value="F:RNA-directed RNA polymerase activity"/>
    <property type="evidence" value="ECO:0007669"/>
    <property type="project" value="UniProtKB-KW"/>
</dbReference>
<dbReference type="EC" id="2.7.7.48" evidence="1"/>
<keyword evidence="1" id="KW-0548">Nucleotidyltransferase</keyword>
<keyword evidence="1" id="KW-0808">Transferase</keyword>